<keyword evidence="2 5" id="KW-0540">Nuclease</keyword>
<dbReference type="GO" id="GO:0006308">
    <property type="term" value="P:DNA catabolic process"/>
    <property type="evidence" value="ECO:0007669"/>
    <property type="project" value="UniProtKB-UniRule"/>
</dbReference>
<evidence type="ECO:0000313" key="8">
    <source>
        <dbReference type="EMBL" id="SKC66062.1"/>
    </source>
</evidence>
<reference evidence="8 9" key="1">
    <citation type="submission" date="2017-02" db="EMBL/GenBank/DDBJ databases">
        <authorList>
            <person name="Peterson S.W."/>
        </authorList>
    </citation>
    <scope>NUCLEOTIDE SEQUENCE [LARGE SCALE GENOMIC DNA]</scope>
    <source>
        <strain evidence="8 9">DSM 25262</strain>
    </source>
</reference>
<keyword evidence="1" id="KW-0963">Cytoplasm</keyword>
<dbReference type="GO" id="GO:0008855">
    <property type="term" value="F:exodeoxyribonuclease VII activity"/>
    <property type="evidence" value="ECO:0007669"/>
    <property type="project" value="UniProtKB-UniRule"/>
</dbReference>
<evidence type="ECO:0000256" key="2">
    <source>
        <dbReference type="ARBA" id="ARBA00022722"/>
    </source>
</evidence>
<accession>A0A1T5KQN4</accession>
<comment type="catalytic activity">
    <reaction evidence="5">
        <text>Exonucleolytic cleavage in either 5'- to 3'- or 3'- to 5'-direction to yield nucleoside 5'-phosphates.</text>
        <dbReference type="EC" id="3.1.11.6"/>
    </reaction>
</comment>
<dbReference type="InterPro" id="IPR003753">
    <property type="entry name" value="Exonuc_VII_L"/>
</dbReference>
<dbReference type="InterPro" id="IPR025824">
    <property type="entry name" value="OB-fold_nuc-bd_dom"/>
</dbReference>
<feature type="domain" description="OB-fold nucleic acid binding" evidence="7">
    <location>
        <begin position="7"/>
        <end position="114"/>
    </location>
</feature>
<dbReference type="PANTHER" id="PTHR30008">
    <property type="entry name" value="EXODEOXYRIBONUCLEASE 7 LARGE SUBUNIT"/>
    <property type="match status" value="1"/>
</dbReference>
<evidence type="ECO:0000256" key="5">
    <source>
        <dbReference type="RuleBase" id="RU004355"/>
    </source>
</evidence>
<name>A0A1T5KQN4_9BACT</name>
<dbReference type="Proteomes" id="UP000190961">
    <property type="component" value="Unassembled WGS sequence"/>
</dbReference>
<evidence type="ECO:0000256" key="4">
    <source>
        <dbReference type="ARBA" id="ARBA00022839"/>
    </source>
</evidence>
<evidence type="ECO:0000259" key="7">
    <source>
        <dbReference type="Pfam" id="PF13742"/>
    </source>
</evidence>
<dbReference type="InterPro" id="IPR020579">
    <property type="entry name" value="Exonuc_VII_lsu_C"/>
</dbReference>
<evidence type="ECO:0000313" key="9">
    <source>
        <dbReference type="Proteomes" id="UP000190961"/>
    </source>
</evidence>
<comment type="similarity">
    <text evidence="5">Belongs to the XseA family.</text>
</comment>
<proteinExistence type="inferred from homology"/>
<keyword evidence="4 5" id="KW-0269">Exonuclease</keyword>
<dbReference type="Pfam" id="PF02601">
    <property type="entry name" value="Exonuc_VII_L"/>
    <property type="match status" value="1"/>
</dbReference>
<dbReference type="GO" id="GO:0005737">
    <property type="term" value="C:cytoplasm"/>
    <property type="evidence" value="ECO:0007669"/>
    <property type="project" value="UniProtKB-SubCell"/>
</dbReference>
<dbReference type="EMBL" id="FUZU01000001">
    <property type="protein sequence ID" value="SKC66062.1"/>
    <property type="molecule type" value="Genomic_DNA"/>
</dbReference>
<dbReference type="GO" id="GO:0003676">
    <property type="term" value="F:nucleic acid binding"/>
    <property type="evidence" value="ECO:0007669"/>
    <property type="project" value="InterPro"/>
</dbReference>
<feature type="domain" description="Exonuclease VII large subunit C-terminal" evidence="6">
    <location>
        <begin position="152"/>
        <end position="441"/>
    </location>
</feature>
<dbReference type="RefSeq" id="WP_079686942.1">
    <property type="nucleotide sequence ID" value="NZ_FUZU01000001.1"/>
</dbReference>
<dbReference type="NCBIfam" id="TIGR00237">
    <property type="entry name" value="xseA"/>
    <property type="match status" value="1"/>
</dbReference>
<evidence type="ECO:0000256" key="1">
    <source>
        <dbReference type="ARBA" id="ARBA00022490"/>
    </source>
</evidence>
<dbReference type="OrthoDB" id="9802795at2"/>
<comment type="subcellular location">
    <subcellularLocation>
        <location evidence="5">Cytoplasm</location>
    </subcellularLocation>
</comment>
<keyword evidence="3 5" id="KW-0378">Hydrolase</keyword>
<dbReference type="AlphaFoldDB" id="A0A1T5KQN4"/>
<keyword evidence="9" id="KW-1185">Reference proteome</keyword>
<dbReference type="STRING" id="688867.SAMN05660236_2492"/>
<protein>
    <recommendedName>
        <fullName evidence="5">Exodeoxyribonuclease 7 large subunit</fullName>
        <ecNumber evidence="5">3.1.11.6</ecNumber>
    </recommendedName>
</protein>
<sequence>MAPAQLRLSELSVIINNVLKDAFRSTSFWVIADVTNHTFKAASNYHYFELVEKDSTTNNILAKFSAKAWGVGARQIENFERITERKFTNDIQVLVNVTVDYHPTFGLQLQVNSIDLAFTLGAIERHRLATLEKLVAENPAHIQKVNEEYSTRNKKLPLNHVLQNIAVISSRASAGLQDFKHTLLANPFRYTFTVDEYFTEVQGELNAGALRDTLIEVYNTGIAYDAVVITRGGGAQTDFLIFDNYLVGQAIARFPIPIITGIGHQKNTTIADLMAHTATKTPTKAAEFIVAHNRAFEQALLIMQKSILLKAQQAFSISYQQLAVLKANLIHTTRNILDVNKSAVANLSAKLLSGPLITISNKRNDLQNLAGNLKTFNILYLKNQQSNLDHYTSLVKLVSPINTLKRGFAIVKHNDKIINNASTIAAGDNISIILADKEIDATVTLKKDYHGNEYNL</sequence>
<evidence type="ECO:0000259" key="6">
    <source>
        <dbReference type="Pfam" id="PF02601"/>
    </source>
</evidence>
<organism evidence="8 9">
    <name type="scientific">Ohtaekwangia koreensis</name>
    <dbReference type="NCBI Taxonomy" id="688867"/>
    <lineage>
        <taxon>Bacteria</taxon>
        <taxon>Pseudomonadati</taxon>
        <taxon>Bacteroidota</taxon>
        <taxon>Cytophagia</taxon>
        <taxon>Cytophagales</taxon>
        <taxon>Fulvivirgaceae</taxon>
        <taxon>Ohtaekwangia</taxon>
    </lineage>
</organism>
<dbReference type="PANTHER" id="PTHR30008:SF0">
    <property type="entry name" value="EXODEOXYRIBONUCLEASE 7 LARGE SUBUNIT"/>
    <property type="match status" value="1"/>
</dbReference>
<evidence type="ECO:0000256" key="3">
    <source>
        <dbReference type="ARBA" id="ARBA00022801"/>
    </source>
</evidence>
<dbReference type="Pfam" id="PF13742">
    <property type="entry name" value="tRNA_anti_2"/>
    <property type="match status" value="1"/>
</dbReference>
<dbReference type="GO" id="GO:0009318">
    <property type="term" value="C:exodeoxyribonuclease VII complex"/>
    <property type="evidence" value="ECO:0007669"/>
    <property type="project" value="UniProtKB-UniRule"/>
</dbReference>
<gene>
    <name evidence="8" type="ORF">SAMN05660236_2492</name>
</gene>
<dbReference type="EC" id="3.1.11.6" evidence="5"/>